<dbReference type="SUPFAM" id="SSF52540">
    <property type="entry name" value="P-loop containing nucleoside triphosphate hydrolases"/>
    <property type="match status" value="1"/>
</dbReference>
<dbReference type="GO" id="GO:0016887">
    <property type="term" value="F:ATP hydrolysis activity"/>
    <property type="evidence" value="ECO:0007669"/>
    <property type="project" value="InterPro"/>
</dbReference>
<dbReference type="PANTHER" id="PTHR45772:SF9">
    <property type="entry name" value="CONSERVED COMPONENT OF ABC TRANSPORTER FOR NATURAL AMINO ACIDS"/>
    <property type="match status" value="1"/>
</dbReference>
<comment type="caution">
    <text evidence="5">The sequence shown here is derived from an EMBL/GenBank/DDBJ whole genome shotgun (WGS) entry which is preliminary data.</text>
</comment>
<reference evidence="5" key="1">
    <citation type="submission" date="2023-03" db="EMBL/GenBank/DDBJ databases">
        <title>Multiphase analysis and comparison of six strains from genera Psychromarinibacter, Lutimaribacter, and Maritimibacter, including a novel species: Psychromarinibacter sediminicola sp. nov.</title>
        <authorList>
            <person name="Wang Y.-H."/>
            <person name="Ye M.-Q."/>
            <person name="Du Z.-J."/>
        </authorList>
    </citation>
    <scope>NUCLEOTIDE SEQUENCE</scope>
    <source>
        <strain evidence="5">C21-152</strain>
    </source>
</reference>
<evidence type="ECO:0000256" key="3">
    <source>
        <dbReference type="ARBA" id="ARBA00022840"/>
    </source>
</evidence>
<keyword evidence="6" id="KW-1185">Reference proteome</keyword>
<keyword evidence="3 5" id="KW-0067">ATP-binding</keyword>
<dbReference type="AlphaFoldDB" id="A0AAE3NRB8"/>
<gene>
    <name evidence="5" type="ORF">P1J78_19095</name>
</gene>
<evidence type="ECO:0000313" key="6">
    <source>
        <dbReference type="Proteomes" id="UP001220964"/>
    </source>
</evidence>
<protein>
    <submittedName>
        <fullName evidence="5">ABC transporter ATP-binding protein</fullName>
    </submittedName>
</protein>
<dbReference type="InterPro" id="IPR027417">
    <property type="entry name" value="P-loop_NTPase"/>
</dbReference>
<evidence type="ECO:0000313" key="5">
    <source>
        <dbReference type="EMBL" id="MDF0602853.1"/>
    </source>
</evidence>
<dbReference type="CDD" id="cd03219">
    <property type="entry name" value="ABC_Mj1267_LivG_branched"/>
    <property type="match status" value="1"/>
</dbReference>
<dbReference type="EMBL" id="JARGYC010000063">
    <property type="protein sequence ID" value="MDF0602853.1"/>
    <property type="molecule type" value="Genomic_DNA"/>
</dbReference>
<evidence type="ECO:0000259" key="4">
    <source>
        <dbReference type="PROSITE" id="PS50893"/>
    </source>
</evidence>
<dbReference type="GO" id="GO:0005886">
    <property type="term" value="C:plasma membrane"/>
    <property type="evidence" value="ECO:0007669"/>
    <property type="project" value="TreeGrafter"/>
</dbReference>
<dbReference type="InterPro" id="IPR003439">
    <property type="entry name" value="ABC_transporter-like_ATP-bd"/>
</dbReference>
<dbReference type="InterPro" id="IPR032823">
    <property type="entry name" value="BCA_ABC_TP_C"/>
</dbReference>
<dbReference type="Pfam" id="PF12399">
    <property type="entry name" value="BCA_ABC_TP_C"/>
    <property type="match status" value="1"/>
</dbReference>
<dbReference type="PROSITE" id="PS50893">
    <property type="entry name" value="ABC_TRANSPORTER_2"/>
    <property type="match status" value="1"/>
</dbReference>
<sequence length="246" mass="26512">MRTDAPVLSLRGATKRFGGLVAVNDLDFDVAEHEVMGLIGPNGSGKSTTLNLISGALPPTSGGIALRGTPIENLPAQEIARKGVARTFQLVRLLPSMSVLDNVRAGAVFGHRRRWGAEAETHALRMLKLVGLDRRAHAHTGELTYIDTKRVELARVLASDPEVLLLDEWLAGLNPTELEEGIALIRRLRDDGRTIVLVEHVMDAIRSLCDACVVMSSGAKIAEGTPDEVLSDPEVIRAYLGDDDDA</sequence>
<feature type="domain" description="ABC transporter" evidence="4">
    <location>
        <begin position="8"/>
        <end position="242"/>
    </location>
</feature>
<dbReference type="InterPro" id="IPR003593">
    <property type="entry name" value="AAA+_ATPase"/>
</dbReference>
<dbReference type="Pfam" id="PF00005">
    <property type="entry name" value="ABC_tran"/>
    <property type="match status" value="1"/>
</dbReference>
<proteinExistence type="predicted"/>
<dbReference type="GO" id="GO:0005524">
    <property type="term" value="F:ATP binding"/>
    <property type="evidence" value="ECO:0007669"/>
    <property type="project" value="UniProtKB-KW"/>
</dbReference>
<dbReference type="RefSeq" id="WP_275568978.1">
    <property type="nucleotide sequence ID" value="NZ_JARGYC010000063.1"/>
</dbReference>
<evidence type="ECO:0000256" key="1">
    <source>
        <dbReference type="ARBA" id="ARBA00022448"/>
    </source>
</evidence>
<dbReference type="Gene3D" id="3.40.50.300">
    <property type="entry name" value="P-loop containing nucleotide triphosphate hydrolases"/>
    <property type="match status" value="1"/>
</dbReference>
<keyword evidence="2" id="KW-0547">Nucleotide-binding</keyword>
<dbReference type="InterPro" id="IPR051120">
    <property type="entry name" value="ABC_AA/LPS_Transport"/>
</dbReference>
<evidence type="ECO:0000256" key="2">
    <source>
        <dbReference type="ARBA" id="ARBA00022741"/>
    </source>
</evidence>
<accession>A0AAE3NRB8</accession>
<keyword evidence="1" id="KW-0813">Transport</keyword>
<organism evidence="5 6">
    <name type="scientific">Psychromarinibacter sediminicola</name>
    <dbReference type="NCBI Taxonomy" id="3033385"/>
    <lineage>
        <taxon>Bacteria</taxon>
        <taxon>Pseudomonadati</taxon>
        <taxon>Pseudomonadota</taxon>
        <taxon>Alphaproteobacteria</taxon>
        <taxon>Rhodobacterales</taxon>
        <taxon>Paracoccaceae</taxon>
        <taxon>Psychromarinibacter</taxon>
    </lineage>
</organism>
<dbReference type="Proteomes" id="UP001220964">
    <property type="component" value="Unassembled WGS sequence"/>
</dbReference>
<dbReference type="PANTHER" id="PTHR45772">
    <property type="entry name" value="CONSERVED COMPONENT OF ABC TRANSPORTER FOR NATURAL AMINO ACIDS-RELATED"/>
    <property type="match status" value="1"/>
</dbReference>
<dbReference type="SMART" id="SM00382">
    <property type="entry name" value="AAA"/>
    <property type="match status" value="1"/>
</dbReference>
<name>A0AAE3NRB8_9RHOB</name>